<feature type="region of interest" description="Disordered" evidence="3">
    <location>
        <begin position="1"/>
        <end position="25"/>
    </location>
</feature>
<feature type="region of interest" description="Disordered" evidence="3">
    <location>
        <begin position="1575"/>
        <end position="1621"/>
    </location>
</feature>
<reference evidence="5" key="1">
    <citation type="journal article" date="2023" name="PLoS Negl. Trop. Dis.">
        <title>A genome sequence for Biomphalaria pfeifferi, the major vector snail for the human-infecting parasite Schistosoma mansoni.</title>
        <authorList>
            <person name="Bu L."/>
            <person name="Lu L."/>
            <person name="Laidemitt M.R."/>
            <person name="Zhang S.M."/>
            <person name="Mutuku M."/>
            <person name="Mkoji G."/>
            <person name="Steinauer M."/>
            <person name="Loker E.S."/>
        </authorList>
    </citation>
    <scope>NUCLEOTIDE SEQUENCE</scope>
    <source>
        <strain evidence="5">KasaAsao</strain>
    </source>
</reference>
<comment type="function">
    <text evidence="1">Actins are highly conserved proteins that are involved in various types of cell motility and are ubiquitously expressed in all eukaryotic cells.</text>
</comment>
<evidence type="ECO:0000256" key="2">
    <source>
        <dbReference type="RuleBase" id="RU000487"/>
    </source>
</evidence>
<gene>
    <name evidence="5" type="ORF">Bpfe_006583</name>
</gene>
<evidence type="ECO:0000313" key="5">
    <source>
        <dbReference type="EMBL" id="KAK0063898.1"/>
    </source>
</evidence>
<dbReference type="InterPro" id="IPR011993">
    <property type="entry name" value="PH-like_dom_sf"/>
</dbReference>
<dbReference type="Pfam" id="PF00022">
    <property type="entry name" value="Actin"/>
    <property type="match status" value="1"/>
</dbReference>
<evidence type="ECO:0000256" key="1">
    <source>
        <dbReference type="ARBA" id="ARBA00003520"/>
    </source>
</evidence>
<dbReference type="SMART" id="SM00268">
    <property type="entry name" value="ACTIN"/>
    <property type="match status" value="1"/>
</dbReference>
<dbReference type="EMBL" id="JASAOG010000019">
    <property type="protein sequence ID" value="KAK0063898.1"/>
    <property type="molecule type" value="Genomic_DNA"/>
</dbReference>
<evidence type="ECO:0000313" key="6">
    <source>
        <dbReference type="Proteomes" id="UP001233172"/>
    </source>
</evidence>
<evidence type="ECO:0000256" key="3">
    <source>
        <dbReference type="SAM" id="MobiDB-lite"/>
    </source>
</evidence>
<dbReference type="CDD" id="cd10169">
    <property type="entry name" value="ASKHA_NBD_actin-like"/>
    <property type="match status" value="1"/>
</dbReference>
<sequence>MSMDRLISRSVPHLPRYQSTSPARSPRLEARRFASLHSVSRISYIDGESYRGIYSYHIHSSPSPKRAYKVHLIQSKPSHHLVRSTKSLSQNDLRSSHVYHSLDALSTKVLQGKDQRVKVTSCEDIYHKKPFFPDLTASESGVSMEGWEDGSLFGGEDDCSSQHSFGSSSAAFDVTLESELDRADNLGGHEDSFGDFRDGEASDGRRYKRSVRRASGDASSTDSNGSSPVSHFDSRRREYERTRMTGLRVQIPGDEKNGHGQTSQRSSKPLAQSTPHVSPRGKHENKLSVKASWSVDDMGSDEHIPSKTPTSRSPFDLEVHDVDLQNLSRLGESSLNATFSEDTMSDVSNSTITSPILRRRDLERQKSKKKFKSSAHSNEDNFEQDDCGYGTDHYHSQADLSDRKVLSLVTLTGELEKAAGKAITGSESWAFLSIDTAETKQKRQDACSSAHEASRSLKPGQVKIPLIAAGKQGLEKLKKASRLSPPLDRSSPQFSAPSAFHTWTAGHNVDVFDPIYKGVMENSQRVGEPQNVLTSAKLDHVSELMVDGQLNGISSHQFIGHVCEPDSGLMKDQRPLEDQYGHNDSGLVLLNDSITEGADVQDSKSCGGGAYHVEAGTDYTICPSNKDIHLFNDIIFNTNGISNTNEDIFTPLELSQVTCSQTNVSQNRISRHFLKTELENSGLKAEQREIPNGQDDASACDDVTSEIGDWSRAEFFNSWDSPMSAGRVLTMRQPVDGAIDHMLIREDKETPDPCLASSVFKAGSETTNLAHPTADCNSGEVPVAFINFPNLEDKNSQKTRFDSVTNNDYSSLSQNLLDDNSVYKPKNSFTEIHSGQRLNIDAGPQLKLLDGIATCDVSATDSLLKKGKLTELDTTKGQQGGIGENECRYSMPVVEDESIKDGSDARREFSLSQVDRCSNTVDRQDCGVFESFPLTVQDVSVVEITKAETVVEQISVLGATVSCHVISTDVTQTGRLMDESPKRSETHMACSTRGGDESARGTTTNPGDKGLCDSTLQPGGDGLLDTERSPRSRGDTSSPSPGVSVITAGGNTCASQSAVPSDHSLALSGNENVITSEVNYAVSNNNVLDNLHQQLFRISSLEDDTETLKEGFRDFALATSVPQEITNEEPSLPLEVMDDSGTYYSYSISVHDPEPEDVSEEPCQREHYDNDDGVIEESRTYTYRRHFPASLLKSNHIKSSSLWTLQEETESLIDAQSPRSSPKRLFGMVASEEDNTSSNSSRPLSPSSNLSNSEERLDLDRDVSLSETDHSKKSHLDHLDTISLGDLSETYTSQPTEISFCGPFPAVSSVTSGRSPLDILSDSLEQFNRDISDDTGLCSSSNQHSWADDLASETSSRIHDFDNELSFISSSISPSPSDFSDGSVYTSTGTAQVKTSGAAFFDYDILVSPSDKSEVKQTQEDTLTTSSLTGTKSSIDKEFEKILEEFTAITSPLADLDQVLLTNATEFDSLYKAFTNDDSEKKQNHVCIVVEEDSMDAFRFKRFLKKSHTKRKKGKKLLRFLTSLGCVSEGAQSPEMSPKKMWRKEQVLTMDNMGSSKGQLVKPNSFQNQIVLSKELHQPPRENSPTSSSHSLDSERSRPDSAYSSFSESHPGELTSPNVTCLGPHHHLPSKSFSSVSSVFYDDRLSPVDSAYESTPGPSTRTFSEAELTSHSMKGDVLSAFSDVFEQLSVCESEIDTALLRRLRHGHMPANTETNILSSFLLWDQLKTLYIFPGGITGDGSKSFPIKSSIVLPEKDKTALDLTEEDDPAVDENSRMNLRNWDPNPVISLLYQIKVMDEVVEDISHQYITMEGLMEKLPINKKKATLLKTWKRRYFKAKDGWLHYYEASFFLSGNRDEASESIQLMGGEIHDMGNRVLGIDDGRGRYLMVRCPTEKEYGQWKLALESQTADNTKATYVKPVLKSSKNPDKSVVIVDLGSSAIRAGILGTQASLPDVFFPSILAVDRETGQVLAVGNDALKPDIRSKCKIIHPIRPSNKVDQNIIRPFNIELPYMEPLLKHVFTLLNIDSAKFWIMISTPQNLADSIKKGLMDHLVDRFHMRGVCMVQQSLLSLYSYKATTGIILDIGHRIEVLPIFEGFVIEGGVARCPFGGQKVQESLTISLLENNYKFSSITEQWLVRYIMEQSCYVAIDYEQELEWCKTTSGTLKTSVNLSKLNLPDGSYLSVQHDVSRFKSPEGFFNVDMWELDYPTLHKLIHQAIQSCPMDNRRHMWRAVYLSGGVTMLPGFPERLERELTKLAPPGVPVEIHAAPQRYHCAYIGAAAVALMPQFEKMAISQEEWKRESVSAFKKWQAPTS</sequence>
<dbReference type="Gene3D" id="2.30.29.30">
    <property type="entry name" value="Pleckstrin-homology domain (PH domain)/Phosphotyrosine-binding domain (PTB)"/>
    <property type="match status" value="1"/>
</dbReference>
<protein>
    <submittedName>
        <fullName evidence="5">Serine-rich adhesin for platelets</fullName>
    </submittedName>
</protein>
<evidence type="ECO:0000259" key="4">
    <source>
        <dbReference type="PROSITE" id="PS50003"/>
    </source>
</evidence>
<feature type="compositionally biased region" description="Basic and acidic residues" evidence="3">
    <location>
        <begin position="976"/>
        <end position="986"/>
    </location>
</feature>
<dbReference type="PROSITE" id="PS50003">
    <property type="entry name" value="PH_DOMAIN"/>
    <property type="match status" value="1"/>
</dbReference>
<organism evidence="5 6">
    <name type="scientific">Biomphalaria pfeifferi</name>
    <name type="common">Bloodfluke planorb</name>
    <name type="synonym">Freshwater snail</name>
    <dbReference type="NCBI Taxonomy" id="112525"/>
    <lineage>
        <taxon>Eukaryota</taxon>
        <taxon>Metazoa</taxon>
        <taxon>Spiralia</taxon>
        <taxon>Lophotrochozoa</taxon>
        <taxon>Mollusca</taxon>
        <taxon>Gastropoda</taxon>
        <taxon>Heterobranchia</taxon>
        <taxon>Euthyneura</taxon>
        <taxon>Panpulmonata</taxon>
        <taxon>Hygrophila</taxon>
        <taxon>Lymnaeoidea</taxon>
        <taxon>Planorbidae</taxon>
        <taxon>Biomphalaria</taxon>
    </lineage>
</organism>
<feature type="compositionally biased region" description="Polar residues" evidence="3">
    <location>
        <begin position="217"/>
        <end position="229"/>
    </location>
</feature>
<feature type="compositionally biased region" description="Basic and acidic residues" evidence="3">
    <location>
        <begin position="232"/>
        <end position="243"/>
    </location>
</feature>
<dbReference type="SUPFAM" id="SSF53067">
    <property type="entry name" value="Actin-like ATPase domain"/>
    <property type="match status" value="2"/>
</dbReference>
<proteinExistence type="inferred from homology"/>
<feature type="compositionally biased region" description="Basic and acidic residues" evidence="3">
    <location>
        <begin position="1025"/>
        <end position="1034"/>
    </location>
</feature>
<name>A0AAD8C076_BIOPF</name>
<feature type="compositionally biased region" description="Polar residues" evidence="3">
    <location>
        <begin position="345"/>
        <end position="354"/>
    </location>
</feature>
<dbReference type="Proteomes" id="UP001233172">
    <property type="component" value="Unassembled WGS sequence"/>
</dbReference>
<accession>A0AAD8C076</accession>
<feature type="region of interest" description="Disordered" evidence="3">
    <location>
        <begin position="974"/>
        <end position="1049"/>
    </location>
</feature>
<comment type="similarity">
    <text evidence="2">Belongs to the actin family.</text>
</comment>
<dbReference type="SMART" id="SM00233">
    <property type="entry name" value="PH"/>
    <property type="match status" value="1"/>
</dbReference>
<dbReference type="SUPFAM" id="SSF50729">
    <property type="entry name" value="PH domain-like"/>
    <property type="match status" value="1"/>
</dbReference>
<feature type="domain" description="PH" evidence="4">
    <location>
        <begin position="1807"/>
        <end position="1909"/>
    </location>
</feature>
<feature type="compositionally biased region" description="Polar residues" evidence="3">
    <location>
        <begin position="259"/>
        <end position="276"/>
    </location>
</feature>
<feature type="compositionally biased region" description="Basic and acidic residues" evidence="3">
    <location>
        <begin position="184"/>
        <end position="205"/>
    </location>
</feature>
<keyword evidence="6" id="KW-1185">Reference proteome</keyword>
<feature type="region of interest" description="Disordered" evidence="3">
    <location>
        <begin position="184"/>
        <end position="317"/>
    </location>
</feature>
<feature type="region of interest" description="Disordered" evidence="3">
    <location>
        <begin position="1230"/>
        <end position="1257"/>
    </location>
</feature>
<dbReference type="Gene3D" id="3.30.420.40">
    <property type="match status" value="2"/>
</dbReference>
<dbReference type="Gene3D" id="3.90.640.10">
    <property type="entry name" value="Actin, Chain A, domain 4"/>
    <property type="match status" value="1"/>
</dbReference>
<comment type="caution">
    <text evidence="5">The sequence shown here is derived from an EMBL/GenBank/DDBJ whole genome shotgun (WGS) entry which is preliminary data.</text>
</comment>
<dbReference type="InterPro" id="IPR043129">
    <property type="entry name" value="ATPase_NBD"/>
</dbReference>
<dbReference type="PANTHER" id="PTHR11937">
    <property type="entry name" value="ACTIN"/>
    <property type="match status" value="1"/>
</dbReference>
<feature type="region of interest" description="Disordered" evidence="3">
    <location>
        <begin position="345"/>
        <end position="384"/>
    </location>
</feature>
<reference evidence="5" key="2">
    <citation type="submission" date="2023-04" db="EMBL/GenBank/DDBJ databases">
        <authorList>
            <person name="Bu L."/>
            <person name="Lu L."/>
            <person name="Laidemitt M.R."/>
            <person name="Zhang S.M."/>
            <person name="Mutuku M."/>
            <person name="Mkoji G."/>
            <person name="Steinauer M."/>
            <person name="Loker E.S."/>
        </authorList>
    </citation>
    <scope>NUCLEOTIDE SEQUENCE</scope>
    <source>
        <strain evidence="5">KasaAsao</strain>
        <tissue evidence="5">Whole Snail</tissue>
    </source>
</reference>
<dbReference type="InterPro" id="IPR004000">
    <property type="entry name" value="Actin"/>
</dbReference>
<dbReference type="InterPro" id="IPR001849">
    <property type="entry name" value="PH_domain"/>
</dbReference>
<feature type="compositionally biased region" description="Low complexity" evidence="3">
    <location>
        <begin position="1237"/>
        <end position="1252"/>
    </location>
</feature>